<evidence type="ECO:0000256" key="11">
    <source>
        <dbReference type="ARBA" id="ARBA00023128"/>
    </source>
</evidence>
<protein>
    <recommendedName>
        <fullName evidence="15">N-acetylaspartate synthetase</fullName>
        <ecNumber evidence="14">2.3.1.17</ecNumber>
    </recommendedName>
    <alternativeName>
        <fullName evidence="16">N-acetyltransferase 8-like protein</fullName>
    </alternativeName>
</protein>
<dbReference type="GO" id="GO:0005789">
    <property type="term" value="C:endoplasmic reticulum membrane"/>
    <property type="evidence" value="ECO:0007669"/>
    <property type="project" value="UniProtKB-SubCell"/>
</dbReference>
<comment type="catalytic activity">
    <reaction evidence="17">
        <text>L-aspartate + acetyl-CoA = N-acetyl-L-aspartate + CoA + H(+)</text>
        <dbReference type="Rhea" id="RHEA:14165"/>
        <dbReference type="ChEBI" id="CHEBI:15378"/>
        <dbReference type="ChEBI" id="CHEBI:16953"/>
        <dbReference type="ChEBI" id="CHEBI:29991"/>
        <dbReference type="ChEBI" id="CHEBI:57287"/>
        <dbReference type="ChEBI" id="CHEBI:57288"/>
        <dbReference type="EC" id="2.3.1.17"/>
    </reaction>
    <physiologicalReaction direction="left-to-right" evidence="17">
        <dbReference type="Rhea" id="RHEA:14166"/>
    </physiologicalReaction>
</comment>
<evidence type="ECO:0000256" key="6">
    <source>
        <dbReference type="ARBA" id="ARBA00022679"/>
    </source>
</evidence>
<dbReference type="InterPro" id="IPR000182">
    <property type="entry name" value="GNAT_dom"/>
</dbReference>
<dbReference type="InterPro" id="IPR050769">
    <property type="entry name" value="NAT_camello-type"/>
</dbReference>
<evidence type="ECO:0000256" key="8">
    <source>
        <dbReference type="ARBA" id="ARBA00022824"/>
    </source>
</evidence>
<evidence type="ECO:0000256" key="9">
    <source>
        <dbReference type="ARBA" id="ARBA00022848"/>
    </source>
</evidence>
<feature type="transmembrane region" description="Helical" evidence="19">
    <location>
        <begin position="88"/>
        <end position="116"/>
    </location>
</feature>
<keyword evidence="8" id="KW-0256">Endoplasmic reticulum</keyword>
<dbReference type="Ensembl" id="ENSHHUT00000009014.1">
    <property type="protein sequence ID" value="ENSHHUP00000008752.1"/>
    <property type="gene ID" value="ENSHHUG00000005347.1"/>
</dbReference>
<evidence type="ECO:0000256" key="5">
    <source>
        <dbReference type="ARBA" id="ARBA00022490"/>
    </source>
</evidence>
<organism evidence="22 23">
    <name type="scientific">Hucho hucho</name>
    <name type="common">huchen</name>
    <dbReference type="NCBI Taxonomy" id="62062"/>
    <lineage>
        <taxon>Eukaryota</taxon>
        <taxon>Metazoa</taxon>
        <taxon>Chordata</taxon>
        <taxon>Craniata</taxon>
        <taxon>Vertebrata</taxon>
        <taxon>Euteleostomi</taxon>
        <taxon>Actinopterygii</taxon>
        <taxon>Neopterygii</taxon>
        <taxon>Teleostei</taxon>
        <taxon>Protacanthopterygii</taxon>
        <taxon>Salmoniformes</taxon>
        <taxon>Salmonidae</taxon>
        <taxon>Salmoninae</taxon>
        <taxon>Hucho</taxon>
    </lineage>
</organism>
<dbReference type="STRING" id="62062.ENSHHUP00000008752"/>
<reference evidence="23" key="1">
    <citation type="submission" date="2018-06" db="EMBL/GenBank/DDBJ databases">
        <title>Genome assembly of Danube salmon.</title>
        <authorList>
            <person name="Macqueen D.J."/>
            <person name="Gundappa M.K."/>
        </authorList>
    </citation>
    <scope>NUCLEOTIDE SEQUENCE [LARGE SCALE GENOMIC DNA]</scope>
</reference>
<keyword evidence="5" id="KW-0963">Cytoplasm</keyword>
<evidence type="ECO:0000256" key="13">
    <source>
        <dbReference type="ARBA" id="ARBA00023315"/>
    </source>
</evidence>
<evidence type="ECO:0000256" key="15">
    <source>
        <dbReference type="ARBA" id="ARBA00041029"/>
    </source>
</evidence>
<evidence type="ECO:0000256" key="7">
    <source>
        <dbReference type="ARBA" id="ARBA00022692"/>
    </source>
</evidence>
<keyword evidence="12 19" id="KW-0472">Membrane</keyword>
<comment type="similarity">
    <text evidence="18">Belongs to the NAT8 family.</text>
</comment>
<dbReference type="GO" id="GO:0031966">
    <property type="term" value="C:mitochondrial membrane"/>
    <property type="evidence" value="ECO:0007669"/>
    <property type="project" value="UniProtKB-SubCell"/>
</dbReference>
<feature type="domain" description="N-acetyltransferase" evidence="21">
    <location>
        <begin position="139"/>
        <end position="198"/>
    </location>
</feature>
<dbReference type="AlphaFoldDB" id="A0A4W5JYK3"/>
<keyword evidence="23" id="KW-1185">Reference proteome</keyword>
<keyword evidence="9" id="KW-0492">Microsome</keyword>
<evidence type="ECO:0000256" key="18">
    <source>
        <dbReference type="ARBA" id="ARBA00093466"/>
    </source>
</evidence>
<reference evidence="22" key="2">
    <citation type="submission" date="2025-08" db="UniProtKB">
        <authorList>
            <consortium name="Ensembl"/>
        </authorList>
    </citation>
    <scope>IDENTIFICATION</scope>
</reference>
<dbReference type="GO" id="GO:0017188">
    <property type="term" value="F:L-aspartate N-acetyltransferase activity"/>
    <property type="evidence" value="ECO:0007669"/>
    <property type="project" value="UniProtKB-EC"/>
</dbReference>
<keyword evidence="13" id="KW-0012">Acyltransferase</keyword>
<dbReference type="GeneTree" id="ENSGT00950000182932"/>
<dbReference type="Gene3D" id="3.40.630.30">
    <property type="match status" value="1"/>
</dbReference>
<evidence type="ECO:0000256" key="20">
    <source>
        <dbReference type="SAM" id="SignalP"/>
    </source>
</evidence>
<evidence type="ECO:0000256" key="1">
    <source>
        <dbReference type="ARBA" id="ARBA00004111"/>
    </source>
</evidence>
<evidence type="ECO:0000259" key="21">
    <source>
        <dbReference type="Pfam" id="PF00583"/>
    </source>
</evidence>
<evidence type="ECO:0000256" key="19">
    <source>
        <dbReference type="SAM" id="Phobius"/>
    </source>
</evidence>
<sequence length="274" mass="30267">MSWEMLLLLTTSCETQILINVLPFAKHQGNIGVCDGRNKDNISRPLLTDRVVVRKFESVDYPDVERIFYDGLMEMVPDTAFRGLLNRLFFAMSFAVVCFIATKSFLLTCLVPLAVLCARCYYSRRVVLGYMERTKPTDLGDIEGHYMTTPDSCLWVAVLEGSVVGVVAACGLRGEAGTVEVNRMSVDRRCRDRGVGTAGSALHLSGRFYNFRRTAATSLSSWEPGPTGQAVQQLYQTLGFRCVGVTEGYATPAVSRLVWNRSSTGSVITTTGKR</sequence>
<evidence type="ECO:0000256" key="2">
    <source>
        <dbReference type="ARBA" id="ARBA00004304"/>
    </source>
</evidence>
<dbReference type="Pfam" id="PF00583">
    <property type="entry name" value="Acetyltransf_1"/>
    <property type="match status" value="1"/>
</dbReference>
<evidence type="ECO:0000256" key="14">
    <source>
        <dbReference type="ARBA" id="ARBA00039136"/>
    </source>
</evidence>
<comment type="subcellular location">
    <subcellularLocation>
        <location evidence="4">Cytoplasm</location>
    </subcellularLocation>
    <subcellularLocation>
        <location evidence="3">Endoplasmic reticulum membrane</location>
        <topology evidence="3">Single-pass membrane protein</topology>
    </subcellularLocation>
    <subcellularLocation>
        <location evidence="1">Microsome membrane</location>
        <topology evidence="1">Single-pass membrane protein</topology>
    </subcellularLocation>
    <subcellularLocation>
        <location evidence="2">Mitochondrion membrane</location>
        <topology evidence="2">Single-pass membrane protein</topology>
    </subcellularLocation>
</comment>
<accession>A0A4W5JYK3</accession>
<dbReference type="InterPro" id="IPR016181">
    <property type="entry name" value="Acyl_CoA_acyltransferase"/>
</dbReference>
<keyword evidence="6" id="KW-0808">Transferase</keyword>
<evidence type="ECO:0000256" key="3">
    <source>
        <dbReference type="ARBA" id="ARBA00004389"/>
    </source>
</evidence>
<dbReference type="PANTHER" id="PTHR13947">
    <property type="entry name" value="GNAT FAMILY N-ACETYLTRANSFERASE"/>
    <property type="match status" value="1"/>
</dbReference>
<dbReference type="Proteomes" id="UP000314982">
    <property type="component" value="Unassembled WGS sequence"/>
</dbReference>
<feature type="chain" id="PRO_5021189650" description="N-acetylaspartate synthetase" evidence="20">
    <location>
        <begin position="16"/>
        <end position="274"/>
    </location>
</feature>
<evidence type="ECO:0000256" key="16">
    <source>
        <dbReference type="ARBA" id="ARBA00043248"/>
    </source>
</evidence>
<keyword evidence="11" id="KW-0496">Mitochondrion</keyword>
<evidence type="ECO:0000313" key="22">
    <source>
        <dbReference type="Ensembl" id="ENSHHUP00000008752.1"/>
    </source>
</evidence>
<name>A0A4W5JYK3_9TELE</name>
<dbReference type="EC" id="2.3.1.17" evidence="14"/>
<evidence type="ECO:0000313" key="23">
    <source>
        <dbReference type="Proteomes" id="UP000314982"/>
    </source>
</evidence>
<evidence type="ECO:0000256" key="4">
    <source>
        <dbReference type="ARBA" id="ARBA00004496"/>
    </source>
</evidence>
<reference evidence="22" key="3">
    <citation type="submission" date="2025-09" db="UniProtKB">
        <authorList>
            <consortium name="Ensembl"/>
        </authorList>
    </citation>
    <scope>IDENTIFICATION</scope>
</reference>
<dbReference type="SUPFAM" id="SSF55729">
    <property type="entry name" value="Acyl-CoA N-acyltransferases (Nat)"/>
    <property type="match status" value="1"/>
</dbReference>
<keyword evidence="10 19" id="KW-1133">Transmembrane helix</keyword>
<evidence type="ECO:0000256" key="17">
    <source>
        <dbReference type="ARBA" id="ARBA00049272"/>
    </source>
</evidence>
<evidence type="ECO:0000256" key="10">
    <source>
        <dbReference type="ARBA" id="ARBA00022989"/>
    </source>
</evidence>
<dbReference type="PANTHER" id="PTHR13947:SF11">
    <property type="entry name" value="N-ACETYLASPARTATE SYNTHETASE"/>
    <property type="match status" value="1"/>
</dbReference>
<feature type="signal peptide" evidence="20">
    <location>
        <begin position="1"/>
        <end position="15"/>
    </location>
</feature>
<keyword evidence="7 19" id="KW-0812">Transmembrane</keyword>
<keyword evidence="20" id="KW-0732">Signal</keyword>
<proteinExistence type="inferred from homology"/>
<evidence type="ECO:0000256" key="12">
    <source>
        <dbReference type="ARBA" id="ARBA00023136"/>
    </source>
</evidence>
<dbReference type="CDD" id="cd04301">
    <property type="entry name" value="NAT_SF"/>
    <property type="match status" value="1"/>
</dbReference>